<dbReference type="GO" id="GO:0120547">
    <property type="term" value="F:heme A synthase activity"/>
    <property type="evidence" value="ECO:0007669"/>
    <property type="project" value="UniProtKB-EC"/>
</dbReference>
<feature type="transmembrane region" description="Helical" evidence="12">
    <location>
        <begin position="323"/>
        <end position="342"/>
    </location>
</feature>
<evidence type="ECO:0000256" key="7">
    <source>
        <dbReference type="ARBA" id="ARBA00023004"/>
    </source>
</evidence>
<keyword evidence="5 12" id="KW-1133">Transmembrane helix</keyword>
<comment type="catalytic activity">
    <reaction evidence="11">
        <text>Fe(II)-heme o + 2 A + H2O = Fe(II)-heme a + 2 AH2</text>
        <dbReference type="Rhea" id="RHEA:63388"/>
        <dbReference type="ChEBI" id="CHEBI:13193"/>
        <dbReference type="ChEBI" id="CHEBI:15377"/>
        <dbReference type="ChEBI" id="CHEBI:17499"/>
        <dbReference type="ChEBI" id="CHEBI:60530"/>
        <dbReference type="ChEBI" id="CHEBI:61715"/>
        <dbReference type="EC" id="1.17.99.9"/>
    </reaction>
    <physiologicalReaction direction="left-to-right" evidence="11">
        <dbReference type="Rhea" id="RHEA:63389"/>
    </physiologicalReaction>
</comment>
<dbReference type="EMBL" id="MTYJ01000054">
    <property type="protein sequence ID" value="OQV17970.1"/>
    <property type="molecule type" value="Genomic_DNA"/>
</dbReference>
<name>A0A1W0WS07_HYPEX</name>
<sequence length="409" mass="45707">MSFIKHLKSGPASQMFGVMQRNSSFLSTIRTSLCYTSSTPRRYAAHGAASLTRSFPRSAGASKETILGYWLLGCGGMVVGAVTLGGITRLTESGLSITEWQPIRGVRPPLSHIEWTVEFEKYQESPEFKHKNGNITLSEFKWIWYMEYAHRLWGRAVGLAITVPAAFFWAKGWLSPTMKKKVLAFGALVGFQGFLGWYMVRSGLKEKQNQYEIPRVSQYRLCAHLSAALLLYTGLVWEGMSHLLKPQRLGVPHSQLRTIRHLSHGVVAAIFFTALSGAFVAGLDAGLVYNSWPKMADRWIPSDLFSLQPSWRNFFENHSMTQFQHRMLGYVTAGSVTGLWLFSRKKLPPRAQLAANLLMTMVVVQVGLGVATLLMYVPTPVAASHQSGSVALLTFGLWLLHELRRVPKI</sequence>
<evidence type="ECO:0000313" key="13">
    <source>
        <dbReference type="EMBL" id="OQV17970.1"/>
    </source>
</evidence>
<comment type="subcellular location">
    <subcellularLocation>
        <location evidence="2">Membrane</location>
        <topology evidence="2">Multi-pass membrane protein</topology>
    </subcellularLocation>
</comment>
<dbReference type="GO" id="GO:0006784">
    <property type="term" value="P:heme A biosynthetic process"/>
    <property type="evidence" value="ECO:0007669"/>
    <property type="project" value="InterPro"/>
</dbReference>
<feature type="transmembrane region" description="Helical" evidence="12">
    <location>
        <begin position="223"/>
        <end position="244"/>
    </location>
</feature>
<evidence type="ECO:0000256" key="3">
    <source>
        <dbReference type="ARBA" id="ARBA00022692"/>
    </source>
</evidence>
<gene>
    <name evidence="13" type="ORF">BV898_07913</name>
</gene>
<comment type="caution">
    <text evidence="13">The sequence shown here is derived from an EMBL/GenBank/DDBJ whole genome shotgun (WGS) entry which is preliminary data.</text>
</comment>
<keyword evidence="8" id="KW-0350">Heme biosynthesis</keyword>
<accession>A0A1W0WS07</accession>
<proteinExistence type="inferred from homology"/>
<keyword evidence="6" id="KW-0560">Oxidoreductase</keyword>
<evidence type="ECO:0000256" key="4">
    <source>
        <dbReference type="ARBA" id="ARBA00022723"/>
    </source>
</evidence>
<comment type="cofactor">
    <cofactor evidence="1">
        <name>heme b</name>
        <dbReference type="ChEBI" id="CHEBI:60344"/>
    </cofactor>
</comment>
<dbReference type="GO" id="GO:0046872">
    <property type="term" value="F:metal ion binding"/>
    <property type="evidence" value="ECO:0007669"/>
    <property type="project" value="UniProtKB-KW"/>
</dbReference>
<dbReference type="GO" id="GO:0005743">
    <property type="term" value="C:mitochondrial inner membrane"/>
    <property type="evidence" value="ECO:0007669"/>
    <property type="project" value="TreeGrafter"/>
</dbReference>
<evidence type="ECO:0000256" key="9">
    <source>
        <dbReference type="ARBA" id="ARBA00023136"/>
    </source>
</evidence>
<dbReference type="HAMAP" id="MF_01665">
    <property type="entry name" value="HemeA_synth_type2"/>
    <property type="match status" value="1"/>
</dbReference>
<reference evidence="14" key="1">
    <citation type="submission" date="2017-01" db="EMBL/GenBank/DDBJ databases">
        <title>Comparative genomics of anhydrobiosis in the tardigrade Hypsibius dujardini.</title>
        <authorList>
            <person name="Yoshida Y."/>
            <person name="Koutsovoulos G."/>
            <person name="Laetsch D."/>
            <person name="Stevens L."/>
            <person name="Kumar S."/>
            <person name="Horikawa D."/>
            <person name="Ishino K."/>
            <person name="Komine S."/>
            <person name="Tomita M."/>
            <person name="Blaxter M."/>
            <person name="Arakawa K."/>
        </authorList>
    </citation>
    <scope>NUCLEOTIDE SEQUENCE [LARGE SCALE GENOMIC DNA]</scope>
    <source>
        <strain evidence="14">Z151</strain>
    </source>
</reference>
<dbReference type="OrthoDB" id="1726137at2759"/>
<evidence type="ECO:0000256" key="2">
    <source>
        <dbReference type="ARBA" id="ARBA00004141"/>
    </source>
</evidence>
<evidence type="ECO:0000256" key="8">
    <source>
        <dbReference type="ARBA" id="ARBA00023133"/>
    </source>
</evidence>
<comment type="pathway">
    <text evidence="10">Porphyrin-containing compound metabolism; heme A biosynthesis; heme A from heme O: step 1/1.</text>
</comment>
<keyword evidence="4" id="KW-0479">Metal-binding</keyword>
<dbReference type="PANTHER" id="PTHR23289">
    <property type="entry name" value="CYTOCHROME C OXIDASE ASSEMBLY PROTEIN COX15"/>
    <property type="match status" value="1"/>
</dbReference>
<feature type="transmembrane region" description="Helical" evidence="12">
    <location>
        <begin position="354"/>
        <end position="377"/>
    </location>
</feature>
<evidence type="ECO:0000256" key="12">
    <source>
        <dbReference type="SAM" id="Phobius"/>
    </source>
</evidence>
<evidence type="ECO:0000256" key="10">
    <source>
        <dbReference type="ARBA" id="ARBA00044501"/>
    </source>
</evidence>
<evidence type="ECO:0000256" key="1">
    <source>
        <dbReference type="ARBA" id="ARBA00001970"/>
    </source>
</evidence>
<evidence type="ECO:0000256" key="5">
    <source>
        <dbReference type="ARBA" id="ARBA00022989"/>
    </source>
</evidence>
<protein>
    <submittedName>
        <fullName evidence="13">Cytochrome c oxidase assembly protein COX15-like protein</fullName>
    </submittedName>
</protein>
<keyword evidence="14" id="KW-1185">Reference proteome</keyword>
<dbReference type="GO" id="GO:0016653">
    <property type="term" value="F:oxidoreductase activity, acting on NAD(P)H, heme protein as acceptor"/>
    <property type="evidence" value="ECO:0007669"/>
    <property type="project" value="TreeGrafter"/>
</dbReference>
<evidence type="ECO:0000256" key="11">
    <source>
        <dbReference type="ARBA" id="ARBA00048044"/>
    </source>
</evidence>
<keyword evidence="9 12" id="KW-0472">Membrane</keyword>
<dbReference type="Proteomes" id="UP000192578">
    <property type="component" value="Unassembled WGS sequence"/>
</dbReference>
<feature type="transmembrane region" description="Helical" evidence="12">
    <location>
        <begin position="67"/>
        <end position="87"/>
    </location>
</feature>
<feature type="transmembrane region" description="Helical" evidence="12">
    <location>
        <begin position="182"/>
        <end position="200"/>
    </location>
</feature>
<feature type="transmembrane region" description="Helical" evidence="12">
    <location>
        <begin position="265"/>
        <end position="289"/>
    </location>
</feature>
<dbReference type="PANTHER" id="PTHR23289:SF2">
    <property type="entry name" value="CYTOCHROME C OXIDASE ASSEMBLY PROTEIN COX15 HOMOLOG"/>
    <property type="match status" value="1"/>
</dbReference>
<feature type="transmembrane region" description="Helical" evidence="12">
    <location>
        <begin position="152"/>
        <end position="170"/>
    </location>
</feature>
<feature type="transmembrane region" description="Helical" evidence="12">
    <location>
        <begin position="383"/>
        <end position="400"/>
    </location>
</feature>
<dbReference type="Pfam" id="PF02628">
    <property type="entry name" value="COX15-CtaA"/>
    <property type="match status" value="1"/>
</dbReference>
<keyword evidence="3 12" id="KW-0812">Transmembrane</keyword>
<evidence type="ECO:0000256" key="6">
    <source>
        <dbReference type="ARBA" id="ARBA00023002"/>
    </source>
</evidence>
<dbReference type="AlphaFoldDB" id="A0A1W0WS07"/>
<dbReference type="InterPro" id="IPR023754">
    <property type="entry name" value="HemeA_Synthase_type2"/>
</dbReference>
<organism evidence="13 14">
    <name type="scientific">Hypsibius exemplaris</name>
    <name type="common">Freshwater tardigrade</name>
    <dbReference type="NCBI Taxonomy" id="2072580"/>
    <lineage>
        <taxon>Eukaryota</taxon>
        <taxon>Metazoa</taxon>
        <taxon>Ecdysozoa</taxon>
        <taxon>Tardigrada</taxon>
        <taxon>Eutardigrada</taxon>
        <taxon>Parachela</taxon>
        <taxon>Hypsibioidea</taxon>
        <taxon>Hypsibiidae</taxon>
        <taxon>Hypsibius</taxon>
    </lineage>
</organism>
<evidence type="ECO:0000313" key="14">
    <source>
        <dbReference type="Proteomes" id="UP000192578"/>
    </source>
</evidence>
<keyword evidence="7" id="KW-0408">Iron</keyword>
<dbReference type="InterPro" id="IPR003780">
    <property type="entry name" value="COX15/CtaA_fam"/>
</dbReference>